<dbReference type="RefSeq" id="WP_064040468.1">
    <property type="nucleotide sequence ID" value="NZ_LUUJ01000076.1"/>
</dbReference>
<comment type="caution">
    <text evidence="2">The sequence shown here is derived from an EMBL/GenBank/DDBJ whole genome shotgun (WGS) entry which is preliminary data.</text>
</comment>
<dbReference type="InterPro" id="IPR025955">
    <property type="entry name" value="TraC/Conjuga_ATPase"/>
</dbReference>
<protein>
    <submittedName>
        <fullName evidence="2">Type-IV secretion system protein TraC</fullName>
    </submittedName>
</protein>
<dbReference type="AlphaFoldDB" id="A0A177NF85"/>
<proteinExistence type="predicted"/>
<accession>A0A177NF85</accession>
<dbReference type="OrthoDB" id="9816422at2"/>
<dbReference type="SUPFAM" id="SSF52540">
    <property type="entry name" value="P-loop containing nucleoside triphosphate hydrolases"/>
    <property type="match status" value="1"/>
</dbReference>
<dbReference type="Proteomes" id="UP000077857">
    <property type="component" value="Unassembled WGS sequence"/>
</dbReference>
<dbReference type="Pfam" id="PF19044">
    <property type="entry name" value="P-loop_TraG"/>
    <property type="match status" value="1"/>
</dbReference>
<organism evidence="2 3">
    <name type="scientific">Methylomonas koyamae</name>
    <dbReference type="NCBI Taxonomy" id="702114"/>
    <lineage>
        <taxon>Bacteria</taxon>
        <taxon>Pseudomonadati</taxon>
        <taxon>Pseudomonadota</taxon>
        <taxon>Gammaproteobacteria</taxon>
        <taxon>Methylococcales</taxon>
        <taxon>Methylococcaceae</taxon>
        <taxon>Methylomonas</taxon>
    </lineage>
</organism>
<evidence type="ECO:0000259" key="1">
    <source>
        <dbReference type="Pfam" id="PF19044"/>
    </source>
</evidence>
<dbReference type="Pfam" id="PF11130">
    <property type="entry name" value="TraC_F_IV"/>
    <property type="match status" value="1"/>
</dbReference>
<dbReference type="NCBIfam" id="TIGR02746">
    <property type="entry name" value="TraC-F-type"/>
    <property type="match status" value="1"/>
</dbReference>
<dbReference type="Gene3D" id="1.10.8.730">
    <property type="match status" value="1"/>
</dbReference>
<dbReference type="InterPro" id="IPR014117">
    <property type="entry name" value="TraC-F-type"/>
</dbReference>
<sequence length="799" mass="90004">MPKQNYHRIDNLFSVLAFDPDTNLFLGEDASLGFGFLCEPLFGNDPSIADRINVLLNQEWPIDTLLQVGLWASPDIDTVMATLKARRIEQQNPLYQALVASNVDYLRGATQHPIDKALPTRVRRFHVLVSAKIPLSGAKPTQKELKHASELLLAASQALATSGLRPKTLTADVYVRLLNTMLNWHPEASWHDLVVPECDPRKLIREQLFDFDNELGVDRGGVTLGNKRVKTLSVKRLPDQVYFGSALSYLGDLLSGARGIRDNVLISVTLHYPDSEATRMKLETKRQFTANQAVGPLLNIVPQLAIRKHNFNLLFEALNDGDRPIRTYFGMVLFCDPHEESQAVSNARTYYRELGFQLLEDRYFSLPYFLNCLPLGAELRQVQVSNRYITMATRHAIPLLPIFADWSGTGSPVLNFISRSGQLVNVSLFDSGSNFNCCIAAQSGSGKSFLTNEIIVNYLTEGAQIWVIDVGRSYQNLADTLDGEFMEFTADKQICLNPFELVQNWEDEADVVAGLVTAMAAPTEKLSDFQTAGLKRILKGLWDQMAQKMTVDDIAQRLRAESDQRLIDVGEQLFPFTSAGEYGRFFTGVNNVRFQNSFTVLELEELKGRKHLQQVVLLQLIYQIQQEMYLGERDRRKIVIIDESWDLLSMGDAATFIEHGYRRFRKYGGAAVTITQSVNDLYRSPTGRAIVENSANMYLLGQKPEAIDTIKNENRLPLSDGGIQLLKSVHTIPGVYSEIFFITEYGQGIARLVVDPYKRLLYSTKAEHVNAIKNLKRQGYSTDAAIRHLLLQQETRHVA</sequence>
<gene>
    <name evidence="2" type="ORF">A1507_12055</name>
</gene>
<name>A0A177NF85_9GAMM</name>
<feature type="domain" description="TraG P-loop" evidence="1">
    <location>
        <begin position="433"/>
        <end position="789"/>
    </location>
</feature>
<dbReference type="InterPro" id="IPR027417">
    <property type="entry name" value="P-loop_NTPase"/>
</dbReference>
<dbReference type="InterPro" id="IPR043964">
    <property type="entry name" value="P-loop_TraG"/>
</dbReference>
<dbReference type="CDD" id="cd01127">
    <property type="entry name" value="TrwB_TraG_TraD_VirD4"/>
    <property type="match status" value="1"/>
</dbReference>
<dbReference type="Gene3D" id="3.40.50.300">
    <property type="entry name" value="P-loop containing nucleotide triphosphate hydrolases"/>
    <property type="match status" value="1"/>
</dbReference>
<dbReference type="PANTHER" id="PTHR38467:SF1">
    <property type="entry name" value="CONJUGATIVE TRANSFER: ASSEMBLY"/>
    <property type="match status" value="1"/>
</dbReference>
<dbReference type="InterPro" id="IPR053155">
    <property type="entry name" value="F-pilin_assembly_TraC"/>
</dbReference>
<dbReference type="EMBL" id="LUUJ01000076">
    <property type="protein sequence ID" value="OAI16284.1"/>
    <property type="molecule type" value="Genomic_DNA"/>
</dbReference>
<evidence type="ECO:0000313" key="2">
    <source>
        <dbReference type="EMBL" id="OAI16284.1"/>
    </source>
</evidence>
<evidence type="ECO:0000313" key="3">
    <source>
        <dbReference type="Proteomes" id="UP000077857"/>
    </source>
</evidence>
<reference evidence="2 3" key="1">
    <citation type="submission" date="2016-03" db="EMBL/GenBank/DDBJ databases">
        <authorList>
            <person name="Ploux O."/>
        </authorList>
    </citation>
    <scope>NUCLEOTIDE SEQUENCE [LARGE SCALE GENOMIC DNA]</scope>
    <source>
        <strain evidence="2 3">R-45378</strain>
    </source>
</reference>
<dbReference type="PANTHER" id="PTHR38467">
    <property type="match status" value="1"/>
</dbReference>